<accession>A0A2H4GY70</accession>
<reference evidence="4 5" key="1">
    <citation type="submission" date="2016-09" db="EMBL/GenBank/DDBJ databases">
        <title>Complete genome sequence of Pseudomonas aeruginosa phage JG054.</title>
        <authorList>
            <person name="Uhlig C.M."/>
            <person name="Bunk B."/>
            <person name="Rohde M."/>
            <person name="Schobert M."/>
            <person name="Jahn D."/>
        </authorList>
    </citation>
    <scope>NUCLEOTIDE SEQUENCE [LARGE SCALE GENOMIC DNA]</scope>
</reference>
<dbReference type="InterPro" id="IPR006935">
    <property type="entry name" value="Helicase/UvrB_N"/>
</dbReference>
<keyword evidence="4" id="KW-0067">ATP-binding</keyword>
<dbReference type="SUPFAM" id="SSF52540">
    <property type="entry name" value="P-loop containing nucleoside triphosphate hydrolases"/>
    <property type="match status" value="1"/>
</dbReference>
<keyword evidence="4" id="KW-0347">Helicase</keyword>
<dbReference type="GO" id="GO:0016787">
    <property type="term" value="F:hydrolase activity"/>
    <property type="evidence" value="ECO:0007669"/>
    <property type="project" value="InterPro"/>
</dbReference>
<sequence>MIQARSYQVEAVSSIYSYFGTKTGNPVVAMPTGTGKSVVIAMFLESVFKYYPNQRVMILTHVKELIQQNYEKLMGLWAFAPAGVYSAGLNRRDVHAPITFAGIGSVAKKWAMFGHIDLIIIDEAHLVSPSETTMYQTFLAGLMSINPNLKVIGLTATPWRLGHGKLTDPVKNDKGEEVPGLFTDICFDITGIEAFNRLIAEGFLSPLVPKSTVTKLETDGVHMRGGEFIASELQTAVDKQEITVAAVKEALELGWNRNHWLVFAAGVEHAIHTAEIMNDMGIPTVAIHSKMSDKERDDAILGFKAGKYRAAVNNNVLTTGFDFPAIDLILCLRPTASAVLWVQMLGRGTRPSPATGKENCLVLDFANNTRRLGPINDPVVPRRKGEKGGDAPVKECPCCHTWVHASLRWCNGLMPDGSACAYEFKFQTKLKQGASTAELIKGDMPVVEVFKIDHITFIEHKKEGRPPMMKTSYYCGYRVFEEFVCVEHQNYAGKKAREWWRLRSADPVPTTTAEALDRAGGLKAPTHIRVWINKKYPEILAVCFDGTAFGTQEASDADSGPSVETHHSAPKKDQEMANAPADYTDFDDDIPF</sequence>
<dbReference type="Pfam" id="PF04851">
    <property type="entry name" value="ResIII"/>
    <property type="match status" value="1"/>
</dbReference>
<evidence type="ECO:0000259" key="3">
    <source>
        <dbReference type="PROSITE" id="PS51194"/>
    </source>
</evidence>
<dbReference type="PROSITE" id="PS51194">
    <property type="entry name" value="HELICASE_CTER"/>
    <property type="match status" value="1"/>
</dbReference>
<feature type="domain" description="Helicase ATP-binding" evidence="2">
    <location>
        <begin position="17"/>
        <end position="158"/>
    </location>
</feature>
<evidence type="ECO:0000313" key="4">
    <source>
        <dbReference type="EMBL" id="ARB11186.1"/>
    </source>
</evidence>
<protein>
    <submittedName>
        <fullName evidence="4">Putative superfamily II DNA helicase</fullName>
    </submittedName>
</protein>
<keyword evidence="4" id="KW-0378">Hydrolase</keyword>
<dbReference type="InterPro" id="IPR050742">
    <property type="entry name" value="Helicase_Restrict-Modif_Enz"/>
</dbReference>
<dbReference type="Gene3D" id="3.40.50.300">
    <property type="entry name" value="P-loop containing nucleotide triphosphate hydrolases"/>
    <property type="match status" value="2"/>
</dbReference>
<keyword evidence="4" id="KW-0547">Nucleotide-binding</keyword>
<dbReference type="PANTHER" id="PTHR47396">
    <property type="entry name" value="TYPE I RESTRICTION ENZYME ECOKI R PROTEIN"/>
    <property type="match status" value="1"/>
</dbReference>
<dbReference type="InterPro" id="IPR001650">
    <property type="entry name" value="Helicase_C-like"/>
</dbReference>
<evidence type="ECO:0000256" key="1">
    <source>
        <dbReference type="SAM" id="MobiDB-lite"/>
    </source>
</evidence>
<dbReference type="Pfam" id="PF00271">
    <property type="entry name" value="Helicase_C"/>
    <property type="match status" value="1"/>
</dbReference>
<dbReference type="InterPro" id="IPR027417">
    <property type="entry name" value="P-loop_NTPase"/>
</dbReference>
<dbReference type="PANTHER" id="PTHR47396:SF1">
    <property type="entry name" value="ATP-DEPENDENT HELICASE IRC3-RELATED"/>
    <property type="match status" value="1"/>
</dbReference>
<feature type="compositionally biased region" description="Basic and acidic residues" evidence="1">
    <location>
        <begin position="564"/>
        <end position="575"/>
    </location>
</feature>
<dbReference type="InterPro" id="IPR014001">
    <property type="entry name" value="Helicase_ATP-bd"/>
</dbReference>
<proteinExistence type="predicted"/>
<dbReference type="GO" id="GO:0003677">
    <property type="term" value="F:DNA binding"/>
    <property type="evidence" value="ECO:0007669"/>
    <property type="project" value="InterPro"/>
</dbReference>
<dbReference type="Proteomes" id="UP000240696">
    <property type="component" value="Segment"/>
</dbReference>
<dbReference type="SMART" id="SM00490">
    <property type="entry name" value="HELICc"/>
    <property type="match status" value="1"/>
</dbReference>
<gene>
    <name evidence="4" type="ORF">JG054_00041</name>
</gene>
<evidence type="ECO:0000313" key="5">
    <source>
        <dbReference type="Proteomes" id="UP000240696"/>
    </source>
</evidence>
<dbReference type="GO" id="GO:0005524">
    <property type="term" value="F:ATP binding"/>
    <property type="evidence" value="ECO:0007669"/>
    <property type="project" value="InterPro"/>
</dbReference>
<dbReference type="SMART" id="SM00487">
    <property type="entry name" value="DEXDc"/>
    <property type="match status" value="1"/>
</dbReference>
<dbReference type="GO" id="GO:0004386">
    <property type="term" value="F:helicase activity"/>
    <property type="evidence" value="ECO:0007669"/>
    <property type="project" value="UniProtKB-KW"/>
</dbReference>
<name>A0A2H4GY70_9CAUD</name>
<feature type="domain" description="Helicase C-terminal" evidence="3">
    <location>
        <begin position="246"/>
        <end position="390"/>
    </location>
</feature>
<dbReference type="EMBL" id="KX898400">
    <property type="protein sequence ID" value="ARB11186.1"/>
    <property type="molecule type" value="Genomic_DNA"/>
</dbReference>
<dbReference type="PROSITE" id="PS51192">
    <property type="entry name" value="HELICASE_ATP_BIND_1"/>
    <property type="match status" value="1"/>
</dbReference>
<feature type="region of interest" description="Disordered" evidence="1">
    <location>
        <begin position="553"/>
        <end position="592"/>
    </location>
</feature>
<evidence type="ECO:0000259" key="2">
    <source>
        <dbReference type="PROSITE" id="PS51192"/>
    </source>
</evidence>
<organism evidence="4 5">
    <name type="scientific">Pseudomonas phage JG054</name>
    <dbReference type="NCBI Taxonomy" id="1970800"/>
    <lineage>
        <taxon>Viruses</taxon>
        <taxon>Duplodnaviria</taxon>
        <taxon>Heunggongvirae</taxon>
        <taxon>Uroviricota</taxon>
        <taxon>Caudoviricetes</taxon>
        <taxon>Queuovirinae</taxon>
        <taxon>Nipunavirus</taxon>
        <taxon>Nipunavirus JG054</taxon>
    </lineage>
</organism>
<keyword evidence="5" id="KW-1185">Reference proteome</keyword>